<dbReference type="InterPro" id="IPR029098">
    <property type="entry name" value="Acetyltransf_C"/>
</dbReference>
<keyword evidence="5 7" id="KW-0012">Acyltransferase</keyword>
<dbReference type="SUPFAM" id="SSF51161">
    <property type="entry name" value="Trimeric LpxA-like enzymes"/>
    <property type="match status" value="1"/>
</dbReference>
<dbReference type="Pfam" id="PF00132">
    <property type="entry name" value="Hexapep"/>
    <property type="match status" value="1"/>
</dbReference>
<proteinExistence type="predicted"/>
<dbReference type="AlphaFoldDB" id="A0A3B1A3F3"/>
<evidence type="ECO:0000256" key="3">
    <source>
        <dbReference type="ARBA" id="ARBA00022679"/>
    </source>
</evidence>
<dbReference type="GO" id="GO:0016020">
    <property type="term" value="C:membrane"/>
    <property type="evidence" value="ECO:0007669"/>
    <property type="project" value="GOC"/>
</dbReference>
<keyword evidence="2" id="KW-0441">Lipid A biosynthesis</keyword>
<dbReference type="InterPro" id="IPR011004">
    <property type="entry name" value="Trimer_LpxA-like_sf"/>
</dbReference>
<accession>A0A3B1A3F3</accession>
<evidence type="ECO:0000256" key="2">
    <source>
        <dbReference type="ARBA" id="ARBA00022556"/>
    </source>
</evidence>
<dbReference type="InterPro" id="IPR037157">
    <property type="entry name" value="Acetyltransf_C_sf"/>
</dbReference>
<organism evidence="7">
    <name type="scientific">hydrothermal vent metagenome</name>
    <dbReference type="NCBI Taxonomy" id="652676"/>
    <lineage>
        <taxon>unclassified sequences</taxon>
        <taxon>metagenomes</taxon>
        <taxon>ecological metagenomes</taxon>
    </lineage>
</organism>
<reference evidence="7" key="1">
    <citation type="submission" date="2018-06" db="EMBL/GenBank/DDBJ databases">
        <authorList>
            <person name="Zhirakovskaya E."/>
        </authorList>
    </citation>
    <scope>NUCLEOTIDE SEQUENCE</scope>
</reference>
<evidence type="ECO:0000259" key="6">
    <source>
        <dbReference type="Pfam" id="PF13720"/>
    </source>
</evidence>
<evidence type="ECO:0000256" key="5">
    <source>
        <dbReference type="ARBA" id="ARBA00023315"/>
    </source>
</evidence>
<dbReference type="NCBIfam" id="NF003657">
    <property type="entry name" value="PRK05289.1"/>
    <property type="match status" value="1"/>
</dbReference>
<keyword evidence="1" id="KW-0444">Lipid biosynthesis</keyword>
<keyword evidence="4" id="KW-0443">Lipid metabolism</keyword>
<dbReference type="Gene3D" id="1.20.1180.10">
    <property type="entry name" value="Udp N-acetylglucosamine O-acyltransferase, C-terminal domain"/>
    <property type="match status" value="1"/>
</dbReference>
<dbReference type="PANTHER" id="PTHR43480:SF1">
    <property type="entry name" value="ACYL-[ACYL-CARRIER-PROTEIN]--UDP-N-ACETYLGLUCOSAMINE O-ACYLTRANSFERASE, MITOCHONDRIAL-RELATED"/>
    <property type="match status" value="1"/>
</dbReference>
<dbReference type="EC" id="2.3.1.129" evidence="7"/>
<dbReference type="PANTHER" id="PTHR43480">
    <property type="entry name" value="ACYL-[ACYL-CARRIER-PROTEIN]--UDP-N-ACETYLGLUCOSAMINE O-ACYLTRANSFERASE"/>
    <property type="match status" value="1"/>
</dbReference>
<dbReference type="GO" id="GO:0009245">
    <property type="term" value="P:lipid A biosynthetic process"/>
    <property type="evidence" value="ECO:0007669"/>
    <property type="project" value="UniProtKB-KW"/>
</dbReference>
<name>A0A3B1A3F3_9ZZZZ</name>
<sequence>MSNLIHPTAIVASTAELGENNNVGPYTVIEDGAVLGDNNRMAAHSVIKRSVRMKNDNVIFEHAVLGGTPQYAGFDEAIETYLEIGSANIFREGTTVNCGIYKGESTRIGDRNFLMHAVHIGHDCLIANDITVGPSTGIGGHVEIFDKVVISGGVMVHQFGKIGQFAMVGGNAKITRDVLPFMITDGNPASVRGLNLVGVKRADFNVNDIKMLKKAYRLLFRGGAQEDNLAAIQALNHALCDELCAFIARSERGFHRGK</sequence>
<dbReference type="EMBL" id="UOFR01000029">
    <property type="protein sequence ID" value="VAW94653.1"/>
    <property type="molecule type" value="Genomic_DNA"/>
</dbReference>
<gene>
    <name evidence="7" type="ORF">MNBD_GAMMA21-2999</name>
</gene>
<dbReference type="NCBIfam" id="TIGR01852">
    <property type="entry name" value="lipid_A_lpxA"/>
    <property type="match status" value="1"/>
</dbReference>
<dbReference type="InterPro" id="IPR001451">
    <property type="entry name" value="Hexapep"/>
</dbReference>
<dbReference type="PIRSF" id="PIRSF000456">
    <property type="entry name" value="UDP-GlcNAc_acltr"/>
    <property type="match status" value="1"/>
</dbReference>
<keyword evidence="3 7" id="KW-0808">Transferase</keyword>
<dbReference type="Gene3D" id="2.160.10.10">
    <property type="entry name" value="Hexapeptide repeat proteins"/>
    <property type="match status" value="1"/>
</dbReference>
<evidence type="ECO:0000256" key="4">
    <source>
        <dbReference type="ARBA" id="ARBA00023098"/>
    </source>
</evidence>
<evidence type="ECO:0000256" key="1">
    <source>
        <dbReference type="ARBA" id="ARBA00022516"/>
    </source>
</evidence>
<dbReference type="Pfam" id="PF13720">
    <property type="entry name" value="Acetyltransf_11"/>
    <property type="match status" value="1"/>
</dbReference>
<feature type="domain" description="UDP N-acetylglucosamine O-acyltransferase C-terminal" evidence="6">
    <location>
        <begin position="177"/>
        <end position="254"/>
    </location>
</feature>
<evidence type="ECO:0000313" key="7">
    <source>
        <dbReference type="EMBL" id="VAW94653.1"/>
    </source>
</evidence>
<dbReference type="GO" id="GO:0008780">
    <property type="term" value="F:acyl-[acyl-carrier-protein]-UDP-N-acetylglucosamine O-acyltransferase activity"/>
    <property type="evidence" value="ECO:0007669"/>
    <property type="project" value="UniProtKB-EC"/>
</dbReference>
<dbReference type="InterPro" id="IPR010137">
    <property type="entry name" value="Lipid_A_LpxA"/>
</dbReference>
<protein>
    <submittedName>
        <fullName evidence="7">Acyl-[acyl-carrier-protein]--UDP-N-acetylglucosamine O-acyltransferase</fullName>
        <ecNumber evidence="7">2.3.1.129</ecNumber>
    </submittedName>
</protein>